<dbReference type="InterPro" id="IPR036770">
    <property type="entry name" value="Ankyrin_rpt-contain_sf"/>
</dbReference>
<feature type="repeat" description="ANK" evidence="3">
    <location>
        <begin position="76"/>
        <end position="108"/>
    </location>
</feature>
<name>A0A6P8HS28_ACTTE</name>
<evidence type="ECO:0000256" key="2">
    <source>
        <dbReference type="ARBA" id="ARBA00023043"/>
    </source>
</evidence>
<dbReference type="OrthoDB" id="5946465at2759"/>
<protein>
    <submittedName>
        <fullName evidence="5">Myotrophin-like</fullName>
    </submittedName>
</protein>
<reference evidence="5" key="1">
    <citation type="submission" date="2025-08" db="UniProtKB">
        <authorList>
            <consortium name="RefSeq"/>
        </authorList>
    </citation>
    <scope>IDENTIFICATION</scope>
    <source>
        <tissue evidence="5">Tentacle</tissue>
    </source>
</reference>
<dbReference type="RefSeq" id="XP_031558281.1">
    <property type="nucleotide sequence ID" value="XM_031702421.1"/>
</dbReference>
<keyword evidence="1" id="KW-0677">Repeat</keyword>
<evidence type="ECO:0000313" key="5">
    <source>
        <dbReference type="RefSeq" id="XP_031558281.1"/>
    </source>
</evidence>
<keyword evidence="2 3" id="KW-0040">ANK repeat</keyword>
<accession>A0A6P8HS28</accession>
<proteinExistence type="predicted"/>
<dbReference type="InParanoid" id="A0A6P8HS28"/>
<dbReference type="GO" id="GO:0000976">
    <property type="term" value="F:transcription cis-regulatory region binding"/>
    <property type="evidence" value="ECO:0007669"/>
    <property type="project" value="TreeGrafter"/>
</dbReference>
<evidence type="ECO:0000256" key="1">
    <source>
        <dbReference type="ARBA" id="ARBA00022737"/>
    </source>
</evidence>
<dbReference type="PROSITE" id="PS50297">
    <property type="entry name" value="ANK_REP_REGION"/>
    <property type="match status" value="2"/>
</dbReference>
<dbReference type="InterPro" id="IPR050663">
    <property type="entry name" value="Ankyrin-SOCS_Box"/>
</dbReference>
<keyword evidence="4" id="KW-1185">Reference proteome</keyword>
<evidence type="ECO:0000313" key="4">
    <source>
        <dbReference type="Proteomes" id="UP000515163"/>
    </source>
</evidence>
<dbReference type="SMART" id="SM00248">
    <property type="entry name" value="ANK"/>
    <property type="match status" value="2"/>
</dbReference>
<dbReference type="PROSITE" id="PS50088">
    <property type="entry name" value="ANK_REPEAT"/>
    <property type="match status" value="2"/>
</dbReference>
<sequence>MSSHHYRFAEHENFCSAIKSGFLPTIIEHLKKPGSEVNMTVDAGRNALHLAAEAKRENIIRYLLQNGANPVAEDDTGATPLLIAIWSGDKDCVKTLLDFGADPTARSPDDESYVDCAEEFPEIQAMIKKAIKEY</sequence>
<dbReference type="InterPro" id="IPR002110">
    <property type="entry name" value="Ankyrin_rpt"/>
</dbReference>
<dbReference type="KEGG" id="aten:116294760"/>
<dbReference type="PANTHER" id="PTHR24193">
    <property type="entry name" value="ANKYRIN REPEAT PROTEIN"/>
    <property type="match status" value="1"/>
</dbReference>
<organism evidence="4 5">
    <name type="scientific">Actinia tenebrosa</name>
    <name type="common">Australian red waratah sea anemone</name>
    <dbReference type="NCBI Taxonomy" id="6105"/>
    <lineage>
        <taxon>Eukaryota</taxon>
        <taxon>Metazoa</taxon>
        <taxon>Cnidaria</taxon>
        <taxon>Anthozoa</taxon>
        <taxon>Hexacorallia</taxon>
        <taxon>Actiniaria</taxon>
        <taxon>Actiniidae</taxon>
        <taxon>Actinia</taxon>
    </lineage>
</organism>
<dbReference type="Proteomes" id="UP000515163">
    <property type="component" value="Unplaced"/>
</dbReference>
<dbReference type="PANTHER" id="PTHR24193:SF121">
    <property type="entry name" value="ADA2A-CONTAINING COMPLEX COMPONENT 3, ISOFORM D"/>
    <property type="match status" value="1"/>
</dbReference>
<dbReference type="Gene3D" id="1.25.40.20">
    <property type="entry name" value="Ankyrin repeat-containing domain"/>
    <property type="match status" value="1"/>
</dbReference>
<dbReference type="Pfam" id="PF12796">
    <property type="entry name" value="Ank_2"/>
    <property type="match status" value="1"/>
</dbReference>
<dbReference type="GO" id="GO:0045944">
    <property type="term" value="P:positive regulation of transcription by RNA polymerase II"/>
    <property type="evidence" value="ECO:0007669"/>
    <property type="project" value="TreeGrafter"/>
</dbReference>
<dbReference type="AlphaFoldDB" id="A0A6P8HS28"/>
<gene>
    <name evidence="5" type="primary">LOC116294760</name>
</gene>
<dbReference type="GeneID" id="116294760"/>
<dbReference type="SUPFAM" id="SSF48403">
    <property type="entry name" value="Ankyrin repeat"/>
    <property type="match status" value="1"/>
</dbReference>
<feature type="repeat" description="ANK" evidence="3">
    <location>
        <begin position="43"/>
        <end position="75"/>
    </location>
</feature>
<dbReference type="GO" id="GO:0005634">
    <property type="term" value="C:nucleus"/>
    <property type="evidence" value="ECO:0007669"/>
    <property type="project" value="TreeGrafter"/>
</dbReference>
<evidence type="ECO:0000256" key="3">
    <source>
        <dbReference type="PROSITE-ProRule" id="PRU00023"/>
    </source>
</evidence>